<feature type="repeat" description="ANK" evidence="3">
    <location>
        <begin position="241"/>
        <end position="273"/>
    </location>
</feature>
<reference evidence="4 5" key="1">
    <citation type="submission" date="2022-05" db="EMBL/GenBank/DDBJ databases">
        <authorList>
            <consortium name="Genoscope - CEA"/>
            <person name="William W."/>
        </authorList>
    </citation>
    <scope>NUCLEOTIDE SEQUENCE [LARGE SCALE GENOMIC DNA]</scope>
</reference>
<feature type="repeat" description="ANK" evidence="3">
    <location>
        <begin position="500"/>
        <end position="532"/>
    </location>
</feature>
<feature type="repeat" description="ANK" evidence="3">
    <location>
        <begin position="906"/>
        <end position="938"/>
    </location>
</feature>
<evidence type="ECO:0000313" key="5">
    <source>
        <dbReference type="Proteomes" id="UP001159427"/>
    </source>
</evidence>
<protein>
    <submittedName>
        <fullName evidence="4">Uncharacterized protein</fullName>
    </submittedName>
</protein>
<dbReference type="Proteomes" id="UP001159427">
    <property type="component" value="Unassembled WGS sequence"/>
</dbReference>
<keyword evidence="2 3" id="KW-0040">ANK repeat</keyword>
<feature type="repeat" description="ANK" evidence="3">
    <location>
        <begin position="138"/>
        <end position="170"/>
    </location>
</feature>
<dbReference type="PRINTS" id="PR01415">
    <property type="entry name" value="ANKYRIN"/>
</dbReference>
<accession>A0ABN8QBB7</accession>
<dbReference type="PANTHER" id="PTHR24126">
    <property type="entry name" value="ANKYRIN REPEAT, PH AND SEC7 DOMAIN CONTAINING PROTEIN SECG-RELATED"/>
    <property type="match status" value="1"/>
</dbReference>
<evidence type="ECO:0000256" key="3">
    <source>
        <dbReference type="PROSITE-ProRule" id="PRU00023"/>
    </source>
</evidence>
<dbReference type="EMBL" id="CALNXI010001233">
    <property type="protein sequence ID" value="CAH3161140.1"/>
    <property type="molecule type" value="Genomic_DNA"/>
</dbReference>
<feature type="repeat" description="ANK" evidence="3">
    <location>
        <begin position="101"/>
        <end position="133"/>
    </location>
</feature>
<dbReference type="PANTHER" id="PTHR24126:SF14">
    <property type="entry name" value="ANK_REP_REGION DOMAIN-CONTAINING PROTEIN"/>
    <property type="match status" value="1"/>
</dbReference>
<feature type="repeat" description="ANK" evidence="3">
    <location>
        <begin position="842"/>
        <end position="872"/>
    </location>
</feature>
<feature type="repeat" description="ANK" evidence="3">
    <location>
        <begin position="1047"/>
        <end position="1079"/>
    </location>
</feature>
<feature type="repeat" description="ANK" evidence="3">
    <location>
        <begin position="445"/>
        <end position="477"/>
    </location>
</feature>
<dbReference type="Gene3D" id="1.25.40.20">
    <property type="entry name" value="Ankyrin repeat-containing domain"/>
    <property type="match status" value="8"/>
</dbReference>
<feature type="repeat" description="ANK" evidence="3">
    <location>
        <begin position="602"/>
        <end position="642"/>
    </location>
</feature>
<evidence type="ECO:0000256" key="1">
    <source>
        <dbReference type="ARBA" id="ARBA00022737"/>
    </source>
</evidence>
<feature type="repeat" description="ANK" evidence="3">
    <location>
        <begin position="337"/>
        <end position="369"/>
    </location>
</feature>
<feature type="repeat" description="ANK" evidence="3">
    <location>
        <begin position="204"/>
        <end position="236"/>
    </location>
</feature>
<sequence>MTVLFKLSLKSLAFDALITPDKESGLSRLQSACIEGDVETFTAIQSNSPSKLDSFVALNVKIRANSLYFPSKSVWAVLILQQSPRHRQIFTRVETICQEFHSQSLLHLTAREGQVHHLRRLLDCGALVDGLENDWDEPQQTPLMLAAKFNDEEVVEFLIERGASLEMRDDQDRTPFHYAAEGGKVRNLLRLIEHGVDVLQKDEHGYSALHLAASNGHTNSVRLLIEHGADVNEFTSSLDEPGYTPLMLAAEKGNLQTVQVLLQNAGDPHRGNEMAWLPLHFAAKGDHTEMVKFLLEHDGNVLAATACGKTVLHLATRLDLVMILVYRGANIQAKDILGRTPLHVAAEKGQSDTVNYLLDHGADVNSRDRNGLLALYCALKGGHATTAKFLMDRGSESLLSNDPNLLGSYEADLLQSSAREGLVDIVEFLLNSGVYVDAVPSNGDSLLTPLEEAASTGHCDVVTILLEQGADINGNVSSRRERLRERQIESFSWEDRYYLENICPLFAALHAGQGEVAKLLLERGANISNLKCGSLQALSDLAAEHGLFDVLKLLDNYALDDMEGYRLKGGDTILTSAVGRMDFPLVSHLLQNGMDVNKKNEFGNTALHIIFLRGMQDKKPQKAMEMFKLLVSFGADINAINNTFETPLHYAVDFEAEECISLLLELDCKIDFEVPLKESPLILATLKGKCKLVEELLQCGADVNQKCGRDEQTPLHAVVKSFNRPALAQIMLLHGADLETKDFVEETPLTKALEMVDEELVEVFLNWGSTVNTINKFGETTLMKAVEHPKVWIVKTLLEHGASVNATDQRGRSPLHHMASHAVEVCKLLLDNGSCVNITDDDGETPLHQATYDPQIVKILLDHTADVRALDKKNLTPLHAASYEGVCRSVELLIQSGADLNAADNQGWTPLHIAAAAGRLDTVRVLIQNGSDIAAVVKTGRTALHLAGKRGRRSVVELLINHGSDINSKDYRGHSILGAMFKCRSSEMLDYGNWDIVKYYLEHGGDKFAVDGETGRTTLHFAASHQFLSTVDELLDQQLALEARDKNGETPLHRAVASGTDEIIKHLVDRGADVRAVNKRGQTPLLVSLARHRSNLLLKHKPNVQQADGDGNTPLHLAIYNPRNAQETFYDPLPFSTDDVSFLLKAGADIHSRDKQGNTPLHVAAAEDRYEIAELLIKEGSKVNSTNVRGQTCLHMASYSGALDIVEMLVAYGADLNVVDELGCTPLHVALTSHRFWLVEPLLNHGSNPKAVDYKGSTPLHVGCCYDDDNDELMEVATNEGYCFVSTDEWVSLMINYER</sequence>
<name>A0ABN8QBB7_9CNID</name>
<feature type="repeat" description="ANK" evidence="3">
    <location>
        <begin position="1110"/>
        <end position="1155"/>
    </location>
</feature>
<feature type="repeat" description="ANK" evidence="3">
    <location>
        <begin position="777"/>
        <end position="809"/>
    </location>
</feature>
<dbReference type="InterPro" id="IPR002110">
    <property type="entry name" value="Ankyrin_rpt"/>
</dbReference>
<feature type="repeat" description="ANK" evidence="3">
    <location>
        <begin position="274"/>
        <end position="306"/>
    </location>
</feature>
<feature type="repeat" description="ANK" evidence="3">
    <location>
        <begin position="569"/>
        <end position="601"/>
    </location>
</feature>
<evidence type="ECO:0000256" key="2">
    <source>
        <dbReference type="ARBA" id="ARBA00023043"/>
    </source>
</evidence>
<dbReference type="SUPFAM" id="SSF48403">
    <property type="entry name" value="Ankyrin repeat"/>
    <property type="match status" value="4"/>
</dbReference>
<dbReference type="Pfam" id="PF13857">
    <property type="entry name" value="Ank_5"/>
    <property type="match status" value="1"/>
</dbReference>
<dbReference type="Pfam" id="PF12796">
    <property type="entry name" value="Ank_2"/>
    <property type="match status" value="9"/>
</dbReference>
<dbReference type="PROSITE" id="PS50088">
    <property type="entry name" value="ANK_REPEAT"/>
    <property type="match status" value="24"/>
</dbReference>
<keyword evidence="1" id="KW-0677">Repeat</keyword>
<feature type="repeat" description="ANK" evidence="3">
    <location>
        <begin position="1156"/>
        <end position="1188"/>
    </location>
</feature>
<gene>
    <name evidence="4" type="ORF">PEVE_00003847</name>
</gene>
<feature type="repeat" description="ANK" evidence="3">
    <location>
        <begin position="676"/>
        <end position="708"/>
    </location>
</feature>
<keyword evidence="5" id="KW-1185">Reference proteome</keyword>
<comment type="caution">
    <text evidence="4">The sequence shown here is derived from an EMBL/GenBank/DDBJ whole genome shotgun (WGS) entry which is preliminary data.</text>
</comment>
<dbReference type="PROSITE" id="PS50297">
    <property type="entry name" value="ANK_REP_REGION"/>
    <property type="match status" value="18"/>
</dbReference>
<organism evidence="4 5">
    <name type="scientific">Porites evermanni</name>
    <dbReference type="NCBI Taxonomy" id="104178"/>
    <lineage>
        <taxon>Eukaryota</taxon>
        <taxon>Metazoa</taxon>
        <taxon>Cnidaria</taxon>
        <taxon>Anthozoa</taxon>
        <taxon>Hexacorallia</taxon>
        <taxon>Scleractinia</taxon>
        <taxon>Fungiina</taxon>
        <taxon>Poritidae</taxon>
        <taxon>Porites</taxon>
    </lineage>
</organism>
<proteinExistence type="predicted"/>
<dbReference type="SMART" id="SM00248">
    <property type="entry name" value="ANK"/>
    <property type="match status" value="33"/>
</dbReference>
<evidence type="ECO:0000313" key="4">
    <source>
        <dbReference type="EMBL" id="CAH3161140.1"/>
    </source>
</evidence>
<feature type="repeat" description="ANK" evidence="3">
    <location>
        <begin position="171"/>
        <end position="203"/>
    </location>
</feature>
<feature type="repeat" description="ANK" evidence="3">
    <location>
        <begin position="710"/>
        <end position="743"/>
    </location>
</feature>
<feature type="repeat" description="ANK" evidence="3">
    <location>
        <begin position="1189"/>
        <end position="1221"/>
    </location>
</feature>
<dbReference type="InterPro" id="IPR036770">
    <property type="entry name" value="Ankyrin_rpt-contain_sf"/>
</dbReference>
<feature type="repeat" description="ANK" evidence="3">
    <location>
        <begin position="939"/>
        <end position="971"/>
    </location>
</feature>
<feature type="repeat" description="ANK" evidence="3">
    <location>
        <begin position="873"/>
        <end position="905"/>
    </location>
</feature>
<feature type="repeat" description="ANK" evidence="3">
    <location>
        <begin position="1222"/>
        <end position="1254"/>
    </location>
</feature>
<feature type="repeat" description="ANK" evidence="3">
    <location>
        <begin position="1014"/>
        <end position="1046"/>
    </location>
</feature>